<protein>
    <submittedName>
        <fullName evidence="1">Uncharacterized protein</fullName>
    </submittedName>
</protein>
<keyword evidence="2" id="KW-1185">Reference proteome</keyword>
<gene>
    <name evidence="1" type="ORF">BDN72DRAFT_862672</name>
</gene>
<reference evidence="1 2" key="1">
    <citation type="journal article" date="2019" name="Nat. Ecol. Evol.">
        <title>Megaphylogeny resolves global patterns of mushroom evolution.</title>
        <authorList>
            <person name="Varga T."/>
            <person name="Krizsan K."/>
            <person name="Foldi C."/>
            <person name="Dima B."/>
            <person name="Sanchez-Garcia M."/>
            <person name="Sanchez-Ramirez S."/>
            <person name="Szollosi G.J."/>
            <person name="Szarkandi J.G."/>
            <person name="Papp V."/>
            <person name="Albert L."/>
            <person name="Andreopoulos W."/>
            <person name="Angelini C."/>
            <person name="Antonin V."/>
            <person name="Barry K.W."/>
            <person name="Bougher N.L."/>
            <person name="Buchanan P."/>
            <person name="Buyck B."/>
            <person name="Bense V."/>
            <person name="Catcheside P."/>
            <person name="Chovatia M."/>
            <person name="Cooper J."/>
            <person name="Damon W."/>
            <person name="Desjardin D."/>
            <person name="Finy P."/>
            <person name="Geml J."/>
            <person name="Haridas S."/>
            <person name="Hughes K."/>
            <person name="Justo A."/>
            <person name="Karasinski D."/>
            <person name="Kautmanova I."/>
            <person name="Kiss B."/>
            <person name="Kocsube S."/>
            <person name="Kotiranta H."/>
            <person name="LaButti K.M."/>
            <person name="Lechner B.E."/>
            <person name="Liimatainen K."/>
            <person name="Lipzen A."/>
            <person name="Lukacs Z."/>
            <person name="Mihaltcheva S."/>
            <person name="Morgado L.N."/>
            <person name="Niskanen T."/>
            <person name="Noordeloos M.E."/>
            <person name="Ohm R.A."/>
            <person name="Ortiz-Santana B."/>
            <person name="Ovrebo C."/>
            <person name="Racz N."/>
            <person name="Riley R."/>
            <person name="Savchenko A."/>
            <person name="Shiryaev A."/>
            <person name="Soop K."/>
            <person name="Spirin V."/>
            <person name="Szebenyi C."/>
            <person name="Tomsovsky M."/>
            <person name="Tulloss R.E."/>
            <person name="Uehling J."/>
            <person name="Grigoriev I.V."/>
            <person name="Vagvolgyi C."/>
            <person name="Papp T."/>
            <person name="Martin F.M."/>
            <person name="Miettinen O."/>
            <person name="Hibbett D.S."/>
            <person name="Nagy L.G."/>
        </authorList>
    </citation>
    <scope>NUCLEOTIDE SEQUENCE [LARGE SCALE GENOMIC DNA]</scope>
    <source>
        <strain evidence="1 2">NL-1719</strain>
    </source>
</reference>
<name>A0ACD3AB84_9AGAR</name>
<organism evidence="1 2">
    <name type="scientific">Pluteus cervinus</name>
    <dbReference type="NCBI Taxonomy" id="181527"/>
    <lineage>
        <taxon>Eukaryota</taxon>
        <taxon>Fungi</taxon>
        <taxon>Dikarya</taxon>
        <taxon>Basidiomycota</taxon>
        <taxon>Agaricomycotina</taxon>
        <taxon>Agaricomycetes</taxon>
        <taxon>Agaricomycetidae</taxon>
        <taxon>Agaricales</taxon>
        <taxon>Pluteineae</taxon>
        <taxon>Pluteaceae</taxon>
        <taxon>Pluteus</taxon>
    </lineage>
</organism>
<dbReference type="EMBL" id="ML208567">
    <property type="protein sequence ID" value="TFK62669.1"/>
    <property type="molecule type" value="Genomic_DNA"/>
</dbReference>
<sequence>METTYLSANLHATLNPSVQPLPSNNIWISCTDNAFEFKENQVTLPGFVLETPGNEVTPEVIKAIQGAQEGGTEYAIHILGHSNCKAILGDQPSDTPTAGDLIRQNLSKQMGVLVSELARPGYGVSAVQYVVRIEPENFGGLDTQVQTVLRQDHSAFNDGPNSGFWAWVYESDGMFHLVYIASQRQP</sequence>
<accession>A0ACD3AB84</accession>
<proteinExistence type="predicted"/>
<evidence type="ECO:0000313" key="2">
    <source>
        <dbReference type="Proteomes" id="UP000308600"/>
    </source>
</evidence>
<evidence type="ECO:0000313" key="1">
    <source>
        <dbReference type="EMBL" id="TFK62669.1"/>
    </source>
</evidence>
<dbReference type="Proteomes" id="UP000308600">
    <property type="component" value="Unassembled WGS sequence"/>
</dbReference>